<evidence type="ECO:0000313" key="2">
    <source>
        <dbReference type="EMBL" id="GAA3502025.1"/>
    </source>
</evidence>
<gene>
    <name evidence="2" type="ORF">GCM10019016_091330</name>
</gene>
<organism evidence="2 3">
    <name type="scientific">Streptomyces prasinosporus</name>
    <dbReference type="NCBI Taxonomy" id="68256"/>
    <lineage>
        <taxon>Bacteria</taxon>
        <taxon>Bacillati</taxon>
        <taxon>Actinomycetota</taxon>
        <taxon>Actinomycetes</taxon>
        <taxon>Kitasatosporales</taxon>
        <taxon>Streptomycetaceae</taxon>
        <taxon>Streptomyces</taxon>
        <taxon>Streptomyces albogriseolus group</taxon>
    </lineage>
</organism>
<comment type="caution">
    <text evidence="2">The sequence shown here is derived from an EMBL/GenBank/DDBJ whole genome shotgun (WGS) entry which is preliminary data.</text>
</comment>
<proteinExistence type="predicted"/>
<protein>
    <submittedName>
        <fullName evidence="2">Uncharacterized protein</fullName>
    </submittedName>
</protein>
<dbReference type="Proteomes" id="UP001501455">
    <property type="component" value="Unassembled WGS sequence"/>
</dbReference>
<evidence type="ECO:0000256" key="1">
    <source>
        <dbReference type="SAM" id="MobiDB-lite"/>
    </source>
</evidence>
<feature type="region of interest" description="Disordered" evidence="1">
    <location>
        <begin position="1"/>
        <end position="52"/>
    </location>
</feature>
<name>A0ABP6U4V6_9ACTN</name>
<accession>A0ABP6U4V6</accession>
<evidence type="ECO:0000313" key="3">
    <source>
        <dbReference type="Proteomes" id="UP001501455"/>
    </source>
</evidence>
<dbReference type="EMBL" id="BAAAXF010000062">
    <property type="protein sequence ID" value="GAA3502025.1"/>
    <property type="molecule type" value="Genomic_DNA"/>
</dbReference>
<reference evidence="3" key="1">
    <citation type="journal article" date="2019" name="Int. J. Syst. Evol. Microbiol.">
        <title>The Global Catalogue of Microorganisms (GCM) 10K type strain sequencing project: providing services to taxonomists for standard genome sequencing and annotation.</title>
        <authorList>
            <consortium name="The Broad Institute Genomics Platform"/>
            <consortium name="The Broad Institute Genome Sequencing Center for Infectious Disease"/>
            <person name="Wu L."/>
            <person name="Ma J."/>
        </authorList>
    </citation>
    <scope>NUCLEOTIDE SEQUENCE [LARGE SCALE GENOMIC DNA]</scope>
    <source>
        <strain evidence="3">JCM 4816</strain>
    </source>
</reference>
<feature type="compositionally biased region" description="Polar residues" evidence="1">
    <location>
        <begin position="26"/>
        <end position="36"/>
    </location>
</feature>
<sequence>MGTAPAKQEQTSVPPLTEAIHRSAPLSANSSCSQRKPSGGSGEPVVATHFTADRSWSREGWTPALRQAITYAAEVP</sequence>
<keyword evidence="3" id="KW-1185">Reference proteome</keyword>